<comment type="caution">
    <text evidence="1">The sequence shown here is derived from an EMBL/GenBank/DDBJ whole genome shotgun (WGS) entry which is preliminary data.</text>
</comment>
<dbReference type="RefSeq" id="WP_131776740.1">
    <property type="nucleotide sequence ID" value="NZ_BMOB01000005.1"/>
</dbReference>
<dbReference type="OrthoDB" id="5644080at2"/>
<dbReference type="Proteomes" id="UP000630149">
    <property type="component" value="Unassembled WGS sequence"/>
</dbReference>
<reference evidence="1" key="2">
    <citation type="submission" date="2020-09" db="EMBL/GenBank/DDBJ databases">
        <authorList>
            <person name="Sun Q."/>
            <person name="Ohkuma M."/>
        </authorList>
    </citation>
    <scope>NUCLEOTIDE SEQUENCE</scope>
    <source>
        <strain evidence="1">JCM 13919</strain>
    </source>
</reference>
<proteinExistence type="predicted"/>
<protein>
    <submittedName>
        <fullName evidence="1">Endopeptidase IV</fullName>
    </submittedName>
</protein>
<accession>A0A917JUS0</accession>
<keyword evidence="2" id="KW-1185">Reference proteome</keyword>
<evidence type="ECO:0000313" key="2">
    <source>
        <dbReference type="Proteomes" id="UP000630149"/>
    </source>
</evidence>
<reference evidence="1" key="1">
    <citation type="journal article" date="2014" name="Int. J. Syst. Evol. Microbiol.">
        <title>Complete genome sequence of Corynebacterium casei LMG S-19264T (=DSM 44701T), isolated from a smear-ripened cheese.</title>
        <authorList>
            <consortium name="US DOE Joint Genome Institute (JGI-PGF)"/>
            <person name="Walter F."/>
            <person name="Albersmeier A."/>
            <person name="Kalinowski J."/>
            <person name="Ruckert C."/>
        </authorList>
    </citation>
    <scope>NUCLEOTIDE SEQUENCE</scope>
    <source>
        <strain evidence="1">JCM 13919</strain>
    </source>
</reference>
<sequence>MNRHSLLTWVGIGIMLTLTGIATAKEDEKEERRNPLGCVDVGYAFELKTLNLFPQEAGERNSLYFILNKSNRPINLYQMRQGDSSYSMYLNHEISPNRWAVLSTCEKEIKYVCTIEDKKSKYGKVVDCAENLQVCEFARVRFGLNNRGNHWIVNSNTRGGAVREVVHYGIIPQ</sequence>
<name>A0A917JUS0_9GAMM</name>
<gene>
    <name evidence="1" type="primary">enhB</name>
    <name evidence="1" type="ORF">GCM10007966_13240</name>
</gene>
<dbReference type="EMBL" id="BMOB01000005">
    <property type="protein sequence ID" value="GGI85989.1"/>
    <property type="molecule type" value="Genomic_DNA"/>
</dbReference>
<dbReference type="AlphaFoldDB" id="A0A917JUS0"/>
<organism evidence="1 2">
    <name type="scientific">Legionella impletisoli</name>
    <dbReference type="NCBI Taxonomy" id="343510"/>
    <lineage>
        <taxon>Bacteria</taxon>
        <taxon>Pseudomonadati</taxon>
        <taxon>Pseudomonadota</taxon>
        <taxon>Gammaproteobacteria</taxon>
        <taxon>Legionellales</taxon>
        <taxon>Legionellaceae</taxon>
        <taxon>Legionella</taxon>
    </lineage>
</organism>
<evidence type="ECO:0000313" key="1">
    <source>
        <dbReference type="EMBL" id="GGI85989.1"/>
    </source>
</evidence>